<dbReference type="EMBL" id="FNOK01000012">
    <property type="protein sequence ID" value="SDX58084.1"/>
    <property type="molecule type" value="Genomic_DNA"/>
</dbReference>
<dbReference type="AlphaFoldDB" id="A0A1H3CX13"/>
<dbReference type="STRING" id="418495.SAMN05216215_1012166"/>
<name>A0A1H3CX13_9PSEU</name>
<dbReference type="InterPro" id="IPR007815">
    <property type="entry name" value="Emycin_Estase"/>
</dbReference>
<accession>A0A1H3CX13</accession>
<evidence type="ECO:0000313" key="2">
    <source>
        <dbReference type="Proteomes" id="UP000199529"/>
    </source>
</evidence>
<organism evidence="1 2">
    <name type="scientific">Saccharopolyspora shandongensis</name>
    <dbReference type="NCBI Taxonomy" id="418495"/>
    <lineage>
        <taxon>Bacteria</taxon>
        <taxon>Bacillati</taxon>
        <taxon>Actinomycetota</taxon>
        <taxon>Actinomycetes</taxon>
        <taxon>Pseudonocardiales</taxon>
        <taxon>Pseudonocardiaceae</taxon>
        <taxon>Saccharopolyspora</taxon>
    </lineage>
</organism>
<dbReference type="Proteomes" id="UP000199529">
    <property type="component" value="Unassembled WGS sequence"/>
</dbReference>
<reference evidence="2" key="1">
    <citation type="submission" date="2016-10" db="EMBL/GenBank/DDBJ databases">
        <authorList>
            <person name="Varghese N."/>
            <person name="Submissions S."/>
        </authorList>
    </citation>
    <scope>NUCLEOTIDE SEQUENCE [LARGE SCALE GENOMIC DNA]</scope>
    <source>
        <strain evidence="2">CGMCC 4.3530</strain>
    </source>
</reference>
<proteinExistence type="predicted"/>
<sequence length="192" mass="20706">MECMAAHHRCEGRGREHAEATRHLRSAWHLDHFQRDLSGAGLSVGTAELDRYAAETALDVLAAERRIVFAMHNTHLRRTPVEHEGAFGLFPAGYHLAEALGDDYVAIAATSIGGRAVEGALTPDGLETREVPLPPLEPDCIETAFTGDAPLTIAALGPEFGAYRKVRTEGDFMAAPIFRAFNAIACVPTTTT</sequence>
<evidence type="ECO:0000313" key="1">
    <source>
        <dbReference type="EMBL" id="SDX58084.1"/>
    </source>
</evidence>
<keyword evidence="2" id="KW-1185">Reference proteome</keyword>
<dbReference type="Gene3D" id="3.40.1660.10">
    <property type="entry name" value="EreA-like (biosynthetic domain)"/>
    <property type="match status" value="1"/>
</dbReference>
<dbReference type="GO" id="GO:0046677">
    <property type="term" value="P:response to antibiotic"/>
    <property type="evidence" value="ECO:0007669"/>
    <property type="project" value="InterPro"/>
</dbReference>
<dbReference type="SUPFAM" id="SSF159501">
    <property type="entry name" value="EreA/ChaN-like"/>
    <property type="match status" value="1"/>
</dbReference>
<gene>
    <name evidence="1" type="ORF">SAMN05216215_1012166</name>
</gene>
<dbReference type="Pfam" id="PF05139">
    <property type="entry name" value="Erythro_esteras"/>
    <property type="match status" value="1"/>
</dbReference>
<protein>
    <submittedName>
        <fullName evidence="1">Erythromycin esterase</fullName>
    </submittedName>
</protein>